<feature type="compositionally biased region" description="Polar residues" evidence="1">
    <location>
        <begin position="1249"/>
        <end position="1261"/>
    </location>
</feature>
<reference evidence="3 4" key="2">
    <citation type="journal article" date="2022" name="Mol. Biol. Evol.">
        <title>Comparative Genomics Reveals Insights into the Divergent Evolution of Astigmatic Mites and Household Pest Adaptations.</title>
        <authorList>
            <person name="Xiong Q."/>
            <person name="Wan A.T."/>
            <person name="Liu X."/>
            <person name="Fung C.S."/>
            <person name="Xiao X."/>
            <person name="Malainual N."/>
            <person name="Hou J."/>
            <person name="Wang L."/>
            <person name="Wang M."/>
            <person name="Yang K.Y."/>
            <person name="Cui Y."/>
            <person name="Leung E.L."/>
            <person name="Nong W."/>
            <person name="Shin S.K."/>
            <person name="Au S.W."/>
            <person name="Jeong K.Y."/>
            <person name="Chew F.T."/>
            <person name="Hui J.H."/>
            <person name="Leung T.F."/>
            <person name="Tungtrongchitr A."/>
            <person name="Zhong N."/>
            <person name="Liu Z."/>
            <person name="Tsui S.K."/>
        </authorList>
    </citation>
    <scope>NUCLEOTIDE SEQUENCE [LARGE SCALE GENOMIC DNA]</scope>
    <source>
        <strain evidence="3">Derp</strain>
    </source>
</reference>
<feature type="compositionally biased region" description="Low complexity" evidence="1">
    <location>
        <begin position="1767"/>
        <end position="1793"/>
    </location>
</feature>
<dbReference type="PROSITE" id="PS51505">
    <property type="entry name" value="SCA7"/>
    <property type="match status" value="1"/>
</dbReference>
<dbReference type="PANTHER" id="PTHR15117:SF24">
    <property type="entry name" value="SCA7 DOMAIN-CONTAINING PROTEIN"/>
    <property type="match status" value="1"/>
</dbReference>
<feature type="region of interest" description="Disordered" evidence="1">
    <location>
        <begin position="1767"/>
        <end position="1795"/>
    </location>
</feature>
<feature type="region of interest" description="Disordered" evidence="1">
    <location>
        <begin position="1239"/>
        <end position="1261"/>
    </location>
</feature>
<feature type="region of interest" description="Disordered" evidence="1">
    <location>
        <begin position="717"/>
        <end position="736"/>
    </location>
</feature>
<evidence type="ECO:0000259" key="2">
    <source>
        <dbReference type="PROSITE" id="PS51505"/>
    </source>
</evidence>
<feature type="domain" description="SCA7" evidence="2">
    <location>
        <begin position="660"/>
        <end position="727"/>
    </location>
</feature>
<feature type="compositionally biased region" description="Low complexity" evidence="1">
    <location>
        <begin position="333"/>
        <end position="342"/>
    </location>
</feature>
<keyword evidence="4" id="KW-1185">Reference proteome</keyword>
<evidence type="ECO:0000256" key="1">
    <source>
        <dbReference type="SAM" id="MobiDB-lite"/>
    </source>
</evidence>
<feature type="region of interest" description="Disordered" evidence="1">
    <location>
        <begin position="354"/>
        <end position="386"/>
    </location>
</feature>
<sequence>MGNPVKLCSSNSIPISSATSTTSSSSSINDNHNNNEMNQNDLNSSSSSMTTTTNMNNIKLIQSSMKKIHLNQSNINLINLEDDDDNDDDDNNNKTNDSINFIGKTWNDLNFDKLLNDNDDDAQIDDNFLSNKRIASDCTKLPIEDVDLFGRGPDSEPLFTVKCKACNRLIKASAFRRHIEIRHPHMIPNVPPSSADDNNDSNLINGFSQFSSKNLTSTNSDLMFNNNENWIKNGDIMSQTNANITTTANTNTLTTGSMHAKINQSFIQINGLHNGKLNSNLTKSINKQQQSGNKNIRRVQQISNKQSVDDDDDDDDVIEITNDINVPQSTFTSSSSSSSSSSLSSKSFGGEIEFLGPVNSSNNKTTTSTLRRKNHSNNNSKQQSSMFWSPTASNVINSGNGNAVAVSGNGGSNFTVIKGVYCGGNLASGNQVLPVSALHKSNGNQTNIVNAEMEQSQQQLSGTTGQNVLKFHEILVRSSSSPSSSNQSTTTTTISKSKDVNSILRTSTSKRTASELLSSCGNIPGNIVAKKSKPNNKATSTTKTVAITAATTTSAGGQQQQVIMVPTSMLSSITRQMVTNNETLTSSQMNGLHQQSQILNNEFNMNTNGNIINNNTTTISITTNCSTTTTSVSKMRSQPPSPMLMPPPPSPVVPKKRSIVLCKNREYDPDQHCGVQLANMERPCTRSLTCRSHMISLRRNVSGRSKPFDELLSEYKRERGMKERRERKPRNKSKTTITTSLSNDEITLHQQQQQLSTNGTIPLSNAIKRSLQAKISNNSKLSKTNVIHKDIKRISNNDQRSLLLQQRSTKYKVIKNINLRLFSPISINNNNNILDRFQFIRTLFKSIEYPCLKENIIIDPCLDAASKLQRLLHYKELLARKIQKKAIAKESRKNKILLSESIEKGSIHHYRRLRRRRLQHQHQQQHQTETMAGFVFIDHYPRPAAVQSSYKNQDFPIYFTTDSSKKLKLNSTIDPYNHPLVAGIAMNPYDNSRTKFSNFMKIMSKDLSQHLKHSSPAKTSDKSIVNSGSGINSSSIVLANRQLNAVPSKISGKFYKESGVTLLKQTAATTTSSPSITNSNSQQSIATAKLVNNNVDNIQQSTNIKIKREGITILKPTKTSKSANIVKNIKDSGITMLKRSLSTTTTTAATKPINRSISSQQQHPVAASFGMIQQQSKSITDNTANKSLLKSTKTLLTMSNNTVSPTTISPQTKILNSKDQSTSSLMMTTTATTSLLKMNDSKCKKSKRTSNQMMNESSSTNNIGSIQTLTITDPAKISLIDNKNVSINNNSQQQISTLNQTNVNKSTVTISPKPKTAKIRFAKMMGPNISIAAASTTSNNLNDQMTIGGMKTFSMSFTNDESQRSELPPQQQQQQQLFNRISTPSTSGIRSEKDIIENIKADLINSYENRDIITTKTSMNRSSIDYMSIQNVNFDTDTQNVPDYIVDLIDELEQTPKTPQPSLQSQTTLNRSAEQQQSIKINQLPNGVQHVIYQTINNQNSVSNNNNLFSLTMEQKGNQQNKRKIEQTAINANTAGNLTSVAFVSKSNTTTTNVSQKPPNLTKARANSRTVNKAVTMAKSATGAQQQASLPQNFTITNSAGILNKTNTTSIINHQMNKLKSIDHIDNNNVTTTVKPPKFTAILNGMNSEHHGQIICNPETLKTLNSVINSAAFRQAASNAIASGTTTASAKINATGSNEKSIIVPLTFTTGQQQQQASNQQSYQTIQIQPGKTGLNTITTQQQQQVATSLSSTGNNLTHLQTINSVSTSLPSSSSSSSASSSSSTTTTTSMTSNGQQQFTTIPLATIQGNGQTFLLPFSSINPVQNIYILHQSTPSTTTTSTIDTQHHTLSSSSTTTTTNINRLTNSLVNNITTGSNSKK</sequence>
<feature type="compositionally biased region" description="Low complexity" evidence="1">
    <location>
        <begin position="376"/>
        <end position="385"/>
    </location>
</feature>
<dbReference type="Pfam" id="PF08313">
    <property type="entry name" value="SCA7"/>
    <property type="match status" value="1"/>
</dbReference>
<feature type="region of interest" description="Disordered" evidence="1">
    <location>
        <begin position="1"/>
        <end position="51"/>
    </location>
</feature>
<feature type="compositionally biased region" description="Low complexity" evidence="1">
    <location>
        <begin position="359"/>
        <end position="369"/>
    </location>
</feature>
<feature type="compositionally biased region" description="Polar residues" evidence="1">
    <location>
        <begin position="322"/>
        <end position="332"/>
    </location>
</feature>
<evidence type="ECO:0000313" key="3">
    <source>
        <dbReference type="EMBL" id="KAH9425912.1"/>
    </source>
</evidence>
<proteinExistence type="predicted"/>
<dbReference type="InterPro" id="IPR013243">
    <property type="entry name" value="SCA7_dom"/>
</dbReference>
<feature type="region of interest" description="Disordered" evidence="1">
    <location>
        <begin position="477"/>
        <end position="502"/>
    </location>
</feature>
<name>A0ABQ8JTL7_DERPT</name>
<feature type="compositionally biased region" description="Acidic residues" evidence="1">
    <location>
        <begin position="309"/>
        <end position="318"/>
    </location>
</feature>
<dbReference type="PANTHER" id="PTHR15117">
    <property type="entry name" value="ATAXIN 7 RELATED"/>
    <property type="match status" value="1"/>
</dbReference>
<feature type="region of interest" description="Disordered" evidence="1">
    <location>
        <begin position="289"/>
        <end position="342"/>
    </location>
</feature>
<comment type="caution">
    <text evidence="3">The sequence shown here is derived from an EMBL/GenBank/DDBJ whole genome shotgun (WGS) entry which is preliminary data.</text>
</comment>
<dbReference type="Gene3D" id="6.10.140.670">
    <property type="match status" value="1"/>
</dbReference>
<accession>A0ABQ8JTL7</accession>
<dbReference type="Proteomes" id="UP000887458">
    <property type="component" value="Unassembled WGS sequence"/>
</dbReference>
<organism evidence="3 4">
    <name type="scientific">Dermatophagoides pteronyssinus</name>
    <name type="common">European house dust mite</name>
    <dbReference type="NCBI Taxonomy" id="6956"/>
    <lineage>
        <taxon>Eukaryota</taxon>
        <taxon>Metazoa</taxon>
        <taxon>Ecdysozoa</taxon>
        <taxon>Arthropoda</taxon>
        <taxon>Chelicerata</taxon>
        <taxon>Arachnida</taxon>
        <taxon>Acari</taxon>
        <taxon>Acariformes</taxon>
        <taxon>Sarcoptiformes</taxon>
        <taxon>Astigmata</taxon>
        <taxon>Psoroptidia</taxon>
        <taxon>Analgoidea</taxon>
        <taxon>Pyroglyphidae</taxon>
        <taxon>Dermatophagoidinae</taxon>
        <taxon>Dermatophagoides</taxon>
    </lineage>
</organism>
<protein>
    <submittedName>
        <fullName evidence="3">SCA7, zinc-binding domain</fullName>
    </submittedName>
</protein>
<feature type="compositionally biased region" description="Low complexity" evidence="1">
    <location>
        <begin position="9"/>
        <end position="51"/>
    </location>
</feature>
<feature type="compositionally biased region" description="Pro residues" evidence="1">
    <location>
        <begin position="639"/>
        <end position="652"/>
    </location>
</feature>
<evidence type="ECO:0000313" key="4">
    <source>
        <dbReference type="Proteomes" id="UP000887458"/>
    </source>
</evidence>
<dbReference type="InterPro" id="IPR052237">
    <property type="entry name" value="Ataxin-7-like_regulator"/>
</dbReference>
<feature type="compositionally biased region" description="Low complexity" evidence="1">
    <location>
        <begin position="478"/>
        <end position="495"/>
    </location>
</feature>
<feature type="region of interest" description="Disordered" evidence="1">
    <location>
        <begin position="631"/>
        <end position="652"/>
    </location>
</feature>
<reference evidence="3 4" key="1">
    <citation type="journal article" date="2018" name="J. Allergy Clin. Immunol.">
        <title>High-quality assembly of Dermatophagoides pteronyssinus genome and transcriptome reveals a wide range of novel allergens.</title>
        <authorList>
            <person name="Liu X.Y."/>
            <person name="Yang K.Y."/>
            <person name="Wang M.Q."/>
            <person name="Kwok J.S."/>
            <person name="Zeng X."/>
            <person name="Yang Z."/>
            <person name="Xiao X.J."/>
            <person name="Lau C.P."/>
            <person name="Li Y."/>
            <person name="Huang Z.M."/>
            <person name="Ba J.G."/>
            <person name="Yim A.K."/>
            <person name="Ouyang C.Y."/>
            <person name="Ngai S.M."/>
            <person name="Chan T.F."/>
            <person name="Leung E.L."/>
            <person name="Liu L."/>
            <person name="Liu Z.G."/>
            <person name="Tsui S.K."/>
        </authorList>
    </citation>
    <scope>NUCLEOTIDE SEQUENCE [LARGE SCALE GENOMIC DNA]</scope>
    <source>
        <strain evidence="3">Derp</strain>
    </source>
</reference>
<dbReference type="EMBL" id="NJHN03000017">
    <property type="protein sequence ID" value="KAH9425912.1"/>
    <property type="molecule type" value="Genomic_DNA"/>
</dbReference>
<feature type="compositionally biased region" description="Basic and acidic residues" evidence="1">
    <location>
        <begin position="717"/>
        <end position="726"/>
    </location>
</feature>
<feature type="compositionally biased region" description="Polar residues" evidence="1">
    <location>
        <begin position="289"/>
        <end position="306"/>
    </location>
</feature>
<gene>
    <name evidence="3" type="primary">ATXN7</name>
    <name evidence="3" type="ORF">DERP_005131</name>
</gene>